<comment type="similarity">
    <text evidence="9">In the N-terminal section; belongs to the UvrB family.</text>
</comment>
<comment type="function">
    <text evidence="9">Couples transcription and DNA repair by recognizing RNA polymerase (RNAP) stalled at DNA lesions. Mediates ATP-dependent release of RNAP and its truncated transcript from the DNA, and recruitment of nucleotide excision repair machinery to the damaged site.</text>
</comment>
<evidence type="ECO:0000256" key="5">
    <source>
        <dbReference type="ARBA" id="ARBA00022806"/>
    </source>
</evidence>
<dbReference type="Pfam" id="PF03461">
    <property type="entry name" value="TRCF"/>
    <property type="match status" value="1"/>
</dbReference>
<dbReference type="Gene3D" id="3.30.2060.10">
    <property type="entry name" value="Penicillin-binding protein 1b domain"/>
    <property type="match status" value="1"/>
</dbReference>
<dbReference type="InterPro" id="IPR005118">
    <property type="entry name" value="TRCF_C"/>
</dbReference>
<dbReference type="CDD" id="cd17991">
    <property type="entry name" value="DEXHc_TRCF"/>
    <property type="match status" value="1"/>
</dbReference>
<dbReference type="SMART" id="SM00487">
    <property type="entry name" value="DEXDc"/>
    <property type="match status" value="1"/>
</dbReference>
<keyword evidence="7 9" id="KW-0238">DNA-binding</keyword>
<reference evidence="12 13" key="1">
    <citation type="submission" date="2011-08" db="EMBL/GenBank/DDBJ databases">
        <title>The Genome Sequence of Johnsonella ignava ATCC 51276.</title>
        <authorList>
            <consortium name="The Broad Institute Genome Sequencing Platform"/>
            <person name="Earl A."/>
            <person name="Ward D."/>
            <person name="Feldgarden M."/>
            <person name="Gevers D."/>
            <person name="Izard J."/>
            <person name="Blanton J.M."/>
            <person name="Baranova O.V."/>
            <person name="Dewhirst F.E."/>
            <person name="Young S.K."/>
            <person name="Zeng Q."/>
            <person name="Gargeya S."/>
            <person name="Fitzgerald M."/>
            <person name="Haas B."/>
            <person name="Abouelleil A."/>
            <person name="Alvarado L."/>
            <person name="Arachchi H.M."/>
            <person name="Berlin A."/>
            <person name="Brown A."/>
            <person name="Chapman S.B."/>
            <person name="Chen Z."/>
            <person name="Dunbar C."/>
            <person name="Freedman E."/>
            <person name="Gearin G."/>
            <person name="Gellesch M."/>
            <person name="Goldberg J."/>
            <person name="Griggs A."/>
            <person name="Gujja S."/>
            <person name="Heiman D."/>
            <person name="Howarth C."/>
            <person name="Larson L."/>
            <person name="Lui A."/>
            <person name="MacDonald P.J.P."/>
            <person name="Montmayeur A."/>
            <person name="Murphy C."/>
            <person name="Neiman D."/>
            <person name="Pearson M."/>
            <person name="Priest M."/>
            <person name="Roberts A."/>
            <person name="Saif S."/>
            <person name="Shea T."/>
            <person name="Shenoy N."/>
            <person name="Sisk P."/>
            <person name="Stolte C."/>
            <person name="Sykes S."/>
            <person name="Wortman J."/>
            <person name="Nusbaum C."/>
            <person name="Birren B."/>
        </authorList>
    </citation>
    <scope>NUCLEOTIDE SEQUENCE [LARGE SCALE GENOMIC DNA]</scope>
    <source>
        <strain evidence="12 13">ATCC 51276</strain>
    </source>
</reference>
<dbReference type="Gene3D" id="3.90.1150.50">
    <property type="entry name" value="Transcription-repair-coupling factor, D7 domain"/>
    <property type="match status" value="1"/>
</dbReference>
<comment type="subcellular location">
    <subcellularLocation>
        <location evidence="9">Cytoplasm</location>
    </subcellularLocation>
</comment>
<dbReference type="Proteomes" id="UP000003011">
    <property type="component" value="Unassembled WGS sequence"/>
</dbReference>
<dbReference type="Pfam" id="PF00270">
    <property type="entry name" value="DEAD"/>
    <property type="match status" value="1"/>
</dbReference>
<sequence length="1117" mass="127911">MSLFKNPLLQLADYELIKKHIKESCGSLQICGLADTAKSYFISEILKDERPWRLVVSYDENRAERIYEDISSFNQCTFLYPAKDMLFFDADIRNHLITKGRIDVWKHMVLDEEGIVVTTVDALMDKLIGYEYFKDEVIKLKDADIVDLDSLCKKLAVFGYERNSEIEGTGQFAVRGGIIDIFPLTEDMPVRLELWGDEIDSIRSFDIETQRSIENISEVDIYPAKELHTDGKMSFLEYWNLEKSLIFIDEPHRVIEKAEFIENEFKEGMAGRIEAGQIEANRVPEIFSSAAVMNLLKSASPVCLTILDNRLSFMNIKAVYSIESRQIPAYHNSFELLIEDLKKFKYEKYRVVLMTASRTRAARLAQSLTEYGLSAFYMENAMETDIQPGHIMVVYGNIHSGFEYPNIKFIVISESDIFGKKARKNRIKKSKKSKTALSSLNELNPGDYVVHEDYGIGIYHGIEKVELDGAIKDYIKIEYAGDANVMIPVSRLDIIQKYADAQAKHPRINKIGGREWVKTKGKVKTAVEAMAKDLVELYAARLKGKGFTYSPDTVWQREFEEMFPFEETEDQIKAIEDAKHDMESGRIMDRLVCGDVGYGKTEVALRVAFKAVQESRQVIYLVPTTILAKQHYNTFKERMKDFPVRIDLMCRFISASQKKKTINEFNKGLVDIVIGTHSVLSKSLQPKALGVVVIDEEQRFGVRHKEKLKKLRENVDVLTLTATPIPRTLHMSLAGIRDLNMLSEPPLDRKPIQTYVMEYHDEIVKEAVKREIMRGGQVYFVYNRIDGIQEVADRIKQLLPDINTAYAHGRMEERQLENIMLDFISGDIDVLVSTTIIETGIDIPNVNTIIIYDADKMGLSQLYQLRGRVGRSSRTAYAFMMYRRDKLLTQEAEKRLKAIKEFTELGSGIKIAMRDLEIRGAGNVLGKDQHGHMEAVGYELYCKLLNTAVNVLKGDTYTRNVPKTVVELEADAYIPYEYIKDEEQKLDIYKRISLIETEEDLFDMQDELIDRFGEIPHSVLNLLKSAVIKSEASKLYIGEVDIKRDFIQLTMHTDEACDDIDTGCIQSIVDKYKGRLRINIGEKTIWKLYPVHKNSLAEADIDGCMELLKGMQILKKA</sequence>
<keyword evidence="6 9" id="KW-0067">ATP-binding</keyword>
<dbReference type="SMART" id="SM00982">
    <property type="entry name" value="TRCF"/>
    <property type="match status" value="1"/>
</dbReference>
<dbReference type="HAMAP" id="MF_00969">
    <property type="entry name" value="TRCF"/>
    <property type="match status" value="1"/>
</dbReference>
<dbReference type="AlphaFoldDB" id="G5GFY7"/>
<dbReference type="InterPro" id="IPR004576">
    <property type="entry name" value="Mfd"/>
</dbReference>
<dbReference type="GO" id="GO:0000716">
    <property type="term" value="P:transcription-coupled nucleotide-excision repair, DNA damage recognition"/>
    <property type="evidence" value="ECO:0007669"/>
    <property type="project" value="UniProtKB-UniRule"/>
</dbReference>
<evidence type="ECO:0000256" key="2">
    <source>
        <dbReference type="ARBA" id="ARBA00022741"/>
    </source>
</evidence>
<dbReference type="PROSITE" id="PS51192">
    <property type="entry name" value="HELICASE_ATP_BIND_1"/>
    <property type="match status" value="1"/>
</dbReference>
<dbReference type="InterPro" id="IPR047112">
    <property type="entry name" value="RecG/Mfd"/>
</dbReference>
<dbReference type="InterPro" id="IPR003711">
    <property type="entry name" value="CarD-like/TRCF_RID"/>
</dbReference>
<dbReference type="RefSeq" id="WP_005539548.1">
    <property type="nucleotide sequence ID" value="NZ_JH378829.1"/>
</dbReference>
<dbReference type="Gene3D" id="3.40.50.11180">
    <property type="match status" value="1"/>
</dbReference>
<dbReference type="GO" id="GO:0006355">
    <property type="term" value="P:regulation of DNA-templated transcription"/>
    <property type="evidence" value="ECO:0007669"/>
    <property type="project" value="UniProtKB-UniRule"/>
</dbReference>
<dbReference type="PANTHER" id="PTHR47964:SF1">
    <property type="entry name" value="ATP-DEPENDENT DNA HELICASE HOMOLOG RECG, CHLOROPLASTIC"/>
    <property type="match status" value="1"/>
</dbReference>
<dbReference type="PATRIC" id="fig|679200.3.peg.506"/>
<keyword evidence="4 9" id="KW-0378">Hydrolase</keyword>
<evidence type="ECO:0000256" key="7">
    <source>
        <dbReference type="ARBA" id="ARBA00023125"/>
    </source>
</evidence>
<comment type="caution">
    <text evidence="12">The sequence shown here is derived from an EMBL/GenBank/DDBJ whole genome shotgun (WGS) entry which is preliminary data.</text>
</comment>
<evidence type="ECO:0000256" key="6">
    <source>
        <dbReference type="ARBA" id="ARBA00022840"/>
    </source>
</evidence>
<evidence type="ECO:0000256" key="3">
    <source>
        <dbReference type="ARBA" id="ARBA00022763"/>
    </source>
</evidence>
<comment type="similarity">
    <text evidence="9">In the C-terminal section; belongs to the helicase family. RecG subfamily.</text>
</comment>
<evidence type="ECO:0000313" key="13">
    <source>
        <dbReference type="Proteomes" id="UP000003011"/>
    </source>
</evidence>
<dbReference type="InterPro" id="IPR037235">
    <property type="entry name" value="TRCF-like_C_D7"/>
</dbReference>
<dbReference type="SUPFAM" id="SSF52540">
    <property type="entry name" value="P-loop containing nucleoside triphosphate hydrolases"/>
    <property type="match status" value="3"/>
</dbReference>
<dbReference type="Pfam" id="PF17757">
    <property type="entry name" value="UvrB_inter"/>
    <property type="match status" value="1"/>
</dbReference>
<proteinExistence type="inferred from homology"/>
<gene>
    <name evidence="9" type="primary">mfd</name>
    <name evidence="12" type="ORF">HMPREF9333_00476</name>
</gene>
<protein>
    <recommendedName>
        <fullName evidence="9">Transcription-repair-coupling factor</fullName>
        <shortName evidence="9">TRCF</shortName>
        <ecNumber evidence="9">3.6.4.-</ecNumber>
    </recommendedName>
</protein>
<keyword evidence="13" id="KW-1185">Reference proteome</keyword>
<evidence type="ECO:0000256" key="1">
    <source>
        <dbReference type="ARBA" id="ARBA00022490"/>
    </source>
</evidence>
<evidence type="ECO:0000256" key="4">
    <source>
        <dbReference type="ARBA" id="ARBA00022801"/>
    </source>
</evidence>
<dbReference type="GO" id="GO:0003684">
    <property type="term" value="F:damaged DNA binding"/>
    <property type="evidence" value="ECO:0007669"/>
    <property type="project" value="InterPro"/>
</dbReference>
<dbReference type="GO" id="GO:0005737">
    <property type="term" value="C:cytoplasm"/>
    <property type="evidence" value="ECO:0007669"/>
    <property type="project" value="UniProtKB-SubCell"/>
</dbReference>
<evidence type="ECO:0000256" key="8">
    <source>
        <dbReference type="ARBA" id="ARBA00023204"/>
    </source>
</evidence>
<organism evidence="12 13">
    <name type="scientific">Johnsonella ignava ATCC 51276</name>
    <dbReference type="NCBI Taxonomy" id="679200"/>
    <lineage>
        <taxon>Bacteria</taxon>
        <taxon>Bacillati</taxon>
        <taxon>Bacillota</taxon>
        <taxon>Clostridia</taxon>
        <taxon>Lachnospirales</taxon>
        <taxon>Lachnospiraceae</taxon>
        <taxon>Johnsonella</taxon>
    </lineage>
</organism>
<keyword evidence="8 9" id="KW-0234">DNA repair</keyword>
<dbReference type="SMART" id="SM01058">
    <property type="entry name" value="CarD_TRCF"/>
    <property type="match status" value="1"/>
</dbReference>
<keyword evidence="2 9" id="KW-0547">Nucleotide-binding</keyword>
<dbReference type="EC" id="3.6.4.-" evidence="9"/>
<dbReference type="Gene3D" id="2.40.10.170">
    <property type="match status" value="1"/>
</dbReference>
<dbReference type="PROSITE" id="PS51194">
    <property type="entry name" value="HELICASE_CTER"/>
    <property type="match status" value="1"/>
</dbReference>
<keyword evidence="5" id="KW-0347">Helicase</keyword>
<dbReference type="PANTHER" id="PTHR47964">
    <property type="entry name" value="ATP-DEPENDENT DNA HELICASE HOMOLOG RECG, CHLOROPLASTIC"/>
    <property type="match status" value="1"/>
</dbReference>
<dbReference type="InterPro" id="IPR041471">
    <property type="entry name" value="UvrB_inter"/>
</dbReference>
<keyword evidence="1 9" id="KW-0963">Cytoplasm</keyword>
<dbReference type="STRING" id="679200.HMPREF9333_00476"/>
<dbReference type="eggNOG" id="COG1197">
    <property type="taxonomic scope" value="Bacteria"/>
</dbReference>
<dbReference type="SUPFAM" id="SSF141259">
    <property type="entry name" value="CarD-like"/>
    <property type="match status" value="1"/>
</dbReference>
<evidence type="ECO:0000259" key="10">
    <source>
        <dbReference type="PROSITE" id="PS51192"/>
    </source>
</evidence>
<name>G5GFY7_9FIRM</name>
<feature type="domain" description="Helicase C-terminal" evidence="11">
    <location>
        <begin position="755"/>
        <end position="917"/>
    </location>
</feature>
<dbReference type="Pfam" id="PF00271">
    <property type="entry name" value="Helicase_C"/>
    <property type="match status" value="1"/>
</dbReference>
<dbReference type="InterPro" id="IPR014001">
    <property type="entry name" value="Helicase_ATP-bd"/>
</dbReference>
<dbReference type="NCBIfam" id="TIGR00580">
    <property type="entry name" value="mfd"/>
    <property type="match status" value="1"/>
</dbReference>
<dbReference type="SMART" id="SM00490">
    <property type="entry name" value="HELICc"/>
    <property type="match status" value="1"/>
</dbReference>
<keyword evidence="3 9" id="KW-0227">DNA damage</keyword>
<evidence type="ECO:0000256" key="9">
    <source>
        <dbReference type="HAMAP-Rule" id="MF_00969"/>
    </source>
</evidence>
<evidence type="ECO:0000259" key="11">
    <source>
        <dbReference type="PROSITE" id="PS51194"/>
    </source>
</evidence>
<dbReference type="EMBL" id="ACZL01000009">
    <property type="protein sequence ID" value="EHI56411.1"/>
    <property type="molecule type" value="Genomic_DNA"/>
</dbReference>
<dbReference type="GO" id="GO:0016787">
    <property type="term" value="F:hydrolase activity"/>
    <property type="evidence" value="ECO:0007669"/>
    <property type="project" value="UniProtKB-KW"/>
</dbReference>
<dbReference type="InterPro" id="IPR027417">
    <property type="entry name" value="P-loop_NTPase"/>
</dbReference>
<dbReference type="InterPro" id="IPR036101">
    <property type="entry name" value="CarD-like/TRCF_RID_sf"/>
</dbReference>
<accession>G5GFY7</accession>
<dbReference type="HOGENOM" id="CLU_005122_1_3_9"/>
<dbReference type="GO" id="GO:0005524">
    <property type="term" value="F:ATP binding"/>
    <property type="evidence" value="ECO:0007669"/>
    <property type="project" value="UniProtKB-UniRule"/>
</dbReference>
<dbReference type="Pfam" id="PF02559">
    <property type="entry name" value="CarD_TRCF_RID"/>
    <property type="match status" value="1"/>
</dbReference>
<dbReference type="GO" id="GO:0003678">
    <property type="term" value="F:DNA helicase activity"/>
    <property type="evidence" value="ECO:0007669"/>
    <property type="project" value="TreeGrafter"/>
</dbReference>
<dbReference type="InterPro" id="IPR011545">
    <property type="entry name" value="DEAD/DEAH_box_helicase_dom"/>
</dbReference>
<dbReference type="SUPFAM" id="SSF143517">
    <property type="entry name" value="TRCF domain-like"/>
    <property type="match status" value="1"/>
</dbReference>
<evidence type="ECO:0000313" key="12">
    <source>
        <dbReference type="EMBL" id="EHI56411.1"/>
    </source>
</evidence>
<dbReference type="Gene3D" id="3.40.50.300">
    <property type="entry name" value="P-loop containing nucleotide triphosphate hydrolases"/>
    <property type="match status" value="2"/>
</dbReference>
<feature type="domain" description="Helicase ATP-binding" evidence="10">
    <location>
        <begin position="581"/>
        <end position="742"/>
    </location>
</feature>
<dbReference type="InterPro" id="IPR001650">
    <property type="entry name" value="Helicase_C-like"/>
</dbReference>